<evidence type="ECO:0000313" key="2">
    <source>
        <dbReference type="EMBL" id="SDG91500.1"/>
    </source>
</evidence>
<dbReference type="InterPro" id="IPR008807">
    <property type="entry name" value="ROS_MUCR"/>
</dbReference>
<evidence type="ECO:0000313" key="3">
    <source>
        <dbReference type="Proteomes" id="UP000217076"/>
    </source>
</evidence>
<accession>A0A1G7Y687</accession>
<dbReference type="RefSeq" id="WP_092616984.1">
    <property type="nucleotide sequence ID" value="NZ_FNCV01000003.1"/>
</dbReference>
<comment type="similarity">
    <text evidence="1">Belongs to the ros/MucR family.</text>
</comment>
<dbReference type="InterPro" id="IPR041920">
    <property type="entry name" value="ROS/MUCR_sf"/>
</dbReference>
<dbReference type="Gene3D" id="1.10.10.1550">
    <property type="entry name" value="ROS/MUCR transcriptional regulator protein"/>
    <property type="match status" value="1"/>
</dbReference>
<evidence type="ECO:0000256" key="1">
    <source>
        <dbReference type="ARBA" id="ARBA00007031"/>
    </source>
</evidence>
<proteinExistence type="inferred from homology"/>
<protein>
    <submittedName>
        <fullName evidence="2">Predicted transcriptional regulator</fullName>
    </submittedName>
</protein>
<reference evidence="3" key="1">
    <citation type="submission" date="2016-10" db="EMBL/GenBank/DDBJ databases">
        <authorList>
            <person name="Varghese N."/>
            <person name="Submissions S."/>
        </authorList>
    </citation>
    <scope>NUCLEOTIDE SEQUENCE [LARGE SCALE GENOMIC DNA]</scope>
    <source>
        <strain evidence="3">930I</strain>
    </source>
</reference>
<sequence>MSNTISNAAHDDHPPTTGRADLIRLTGTLVEAYLSHNPVPGAEIPGLIRQVFSTLNEVRQAAEAPPPQPAVPVKRSVTDDYLVCLEDGKKLKMLKRYLRTTYGLSPDEYRAKWGLPADYPMVAPSYARQRADFARRIGLGKAGKGSSDQG</sequence>
<name>A0A1G7Y687_9PROT</name>
<keyword evidence="3" id="KW-1185">Reference proteome</keyword>
<dbReference type="GO" id="GO:0006355">
    <property type="term" value="P:regulation of DNA-templated transcription"/>
    <property type="evidence" value="ECO:0007669"/>
    <property type="project" value="InterPro"/>
</dbReference>
<dbReference type="Proteomes" id="UP000217076">
    <property type="component" value="Unassembled WGS sequence"/>
</dbReference>
<dbReference type="GO" id="GO:0003677">
    <property type="term" value="F:DNA binding"/>
    <property type="evidence" value="ECO:0007669"/>
    <property type="project" value="InterPro"/>
</dbReference>
<dbReference type="GO" id="GO:0008270">
    <property type="term" value="F:zinc ion binding"/>
    <property type="evidence" value="ECO:0007669"/>
    <property type="project" value="InterPro"/>
</dbReference>
<dbReference type="EMBL" id="FNCV01000003">
    <property type="protein sequence ID" value="SDG91500.1"/>
    <property type="molecule type" value="Genomic_DNA"/>
</dbReference>
<dbReference type="OrthoDB" id="9809693at2"/>
<dbReference type="AlphaFoldDB" id="A0A1G7Y687"/>
<organism evidence="2 3">
    <name type="scientific">Roseospirillum parvum</name>
    <dbReference type="NCBI Taxonomy" id="83401"/>
    <lineage>
        <taxon>Bacteria</taxon>
        <taxon>Pseudomonadati</taxon>
        <taxon>Pseudomonadota</taxon>
        <taxon>Alphaproteobacteria</taxon>
        <taxon>Rhodospirillales</taxon>
        <taxon>Rhodospirillaceae</taxon>
        <taxon>Roseospirillum</taxon>
    </lineage>
</organism>
<gene>
    <name evidence="2" type="ORF">SAMN05421742_103189</name>
</gene>
<dbReference type="STRING" id="83401.SAMN05421742_103189"/>
<dbReference type="Pfam" id="PF05443">
    <property type="entry name" value="ROS_MUCR"/>
    <property type="match status" value="1"/>
</dbReference>